<dbReference type="Gene3D" id="3.40.50.80">
    <property type="entry name" value="Nucleotide-binding domain of ferredoxin-NADP reductase (FNR) module"/>
    <property type="match status" value="1"/>
</dbReference>
<dbReference type="EMBL" id="GG738893">
    <property type="protein sequence ID" value="EFC40362.1"/>
    <property type="molecule type" value="Genomic_DNA"/>
</dbReference>
<evidence type="ECO:0000313" key="3">
    <source>
        <dbReference type="Proteomes" id="UP000006671"/>
    </source>
</evidence>
<dbReference type="InterPro" id="IPR039261">
    <property type="entry name" value="FNR_nucleotide-bd"/>
</dbReference>
<dbReference type="VEuPathDB" id="AmoebaDB:NAEGRDRAFT_51821"/>
<dbReference type="Pfam" id="PF00175">
    <property type="entry name" value="NAD_binding_1"/>
    <property type="match status" value="1"/>
</dbReference>
<proteinExistence type="predicted"/>
<keyword evidence="3" id="KW-1185">Reference proteome</keyword>
<evidence type="ECO:0000259" key="1">
    <source>
        <dbReference type="PROSITE" id="PS51384"/>
    </source>
</evidence>
<sequence>MILKNHTQHKGELFVQMKRQVPLQVSSQLPDFIEDEMPLQHQVFFSQLSYFVVATLDEFQRPWTSIIVGNAEEEDIVKIKKGSRMSIRAKLSVGDPFGNCFGELDNSIRYFAGLGIDFSNRRRNKVSGLINSSQYKNQFINLDIQTNESLGNCPKYITIRKLSYVERTPQLAIDSPNSTTLEPEETFHIHQASTIFISTRHISQDSDSDIGVNHRGGNPGFCRVYNENGQSYVVIPDYSGNRFYQSLGNVQSDRVAGLVIPNFQTGDMLYITGDAENLFDEQAEEIMPRVTLITRIRVTGHVFVKQGLNLKQEGSDQYSPYNPPIRHVKGEVYQSTHVENEQHIPSNQAKLWSVEKLTPLISKFTFKLEFPIKYQPGSYALFDFSEIIQKKYQHMNNLNPKSLNDDLIRTWTISSSPLIDETTETTKFESSNFISCTIKLVENGAVTPLLHSNVSELSLKLIGVGGNFTCFEKETNRVETPNMIWIAAGVGITPFLSMWSALQECKSNVKLSVLYSGRGSEAEFTKSFRNDERVSSLQVFDSTRHATHAENNYSIFNRRINSNDVAQALQGASNISNSEIPIIYLCGPPQFMNSIRNWLKELKYPENNIRTESFVF</sequence>
<dbReference type="eggNOG" id="ENOG502RGGK">
    <property type="taxonomic scope" value="Eukaryota"/>
</dbReference>
<organism evidence="3">
    <name type="scientific">Naegleria gruberi</name>
    <name type="common">Amoeba</name>
    <dbReference type="NCBI Taxonomy" id="5762"/>
    <lineage>
        <taxon>Eukaryota</taxon>
        <taxon>Discoba</taxon>
        <taxon>Heterolobosea</taxon>
        <taxon>Tetramitia</taxon>
        <taxon>Eutetramitia</taxon>
        <taxon>Vahlkampfiidae</taxon>
        <taxon>Naegleria</taxon>
    </lineage>
</organism>
<name>D2VS47_NAEGR</name>
<dbReference type="PANTHER" id="PTHR42815:SF2">
    <property type="entry name" value="FAD-BINDING, PUTATIVE (AFU_ORTHOLOGUE AFUA_6G07600)-RELATED"/>
    <property type="match status" value="1"/>
</dbReference>
<feature type="domain" description="FAD-binding FR-type" evidence="1">
    <location>
        <begin position="344"/>
        <end position="471"/>
    </location>
</feature>
<dbReference type="SUPFAM" id="SSF63380">
    <property type="entry name" value="Riboflavin synthase domain-like"/>
    <property type="match status" value="1"/>
</dbReference>
<dbReference type="AlphaFoldDB" id="D2VS47"/>
<dbReference type="InterPro" id="IPR017927">
    <property type="entry name" value="FAD-bd_FR_type"/>
</dbReference>
<evidence type="ECO:0000313" key="2">
    <source>
        <dbReference type="EMBL" id="EFC40362.1"/>
    </source>
</evidence>
<dbReference type="InterPro" id="IPR017938">
    <property type="entry name" value="Riboflavin_synthase-like_b-brl"/>
</dbReference>
<dbReference type="GeneID" id="8854843"/>
<dbReference type="KEGG" id="ngr:NAEGRDRAFT_51821"/>
<protein>
    <submittedName>
        <fullName evidence="2">Predicted protein</fullName>
    </submittedName>
</protein>
<dbReference type="Gene3D" id="2.40.30.10">
    <property type="entry name" value="Translation factors"/>
    <property type="match status" value="1"/>
</dbReference>
<dbReference type="PANTHER" id="PTHR42815">
    <property type="entry name" value="FAD-BINDING, PUTATIVE (AFU_ORTHOLOGUE AFUA_6G07600)-RELATED"/>
    <property type="match status" value="1"/>
</dbReference>
<dbReference type="RefSeq" id="XP_002673106.1">
    <property type="nucleotide sequence ID" value="XM_002673060.1"/>
</dbReference>
<dbReference type="PROSITE" id="PS51384">
    <property type="entry name" value="FAD_FR"/>
    <property type="match status" value="1"/>
</dbReference>
<dbReference type="OrthoDB" id="436496at2759"/>
<dbReference type="Proteomes" id="UP000006671">
    <property type="component" value="Unassembled WGS sequence"/>
</dbReference>
<reference evidence="2 3" key="1">
    <citation type="journal article" date="2010" name="Cell">
        <title>The genome of Naegleria gruberi illuminates early eukaryotic versatility.</title>
        <authorList>
            <person name="Fritz-Laylin L.K."/>
            <person name="Prochnik S.E."/>
            <person name="Ginger M.L."/>
            <person name="Dacks J.B."/>
            <person name="Carpenter M.L."/>
            <person name="Field M.C."/>
            <person name="Kuo A."/>
            <person name="Paredez A."/>
            <person name="Chapman J."/>
            <person name="Pham J."/>
            <person name="Shu S."/>
            <person name="Neupane R."/>
            <person name="Cipriano M."/>
            <person name="Mancuso J."/>
            <person name="Tu H."/>
            <person name="Salamov A."/>
            <person name="Lindquist E."/>
            <person name="Shapiro H."/>
            <person name="Lucas S."/>
            <person name="Grigoriev I.V."/>
            <person name="Cande W.Z."/>
            <person name="Fulton C."/>
            <person name="Rokhsar D.S."/>
            <person name="Dawson S.C."/>
        </authorList>
    </citation>
    <scope>NUCLEOTIDE SEQUENCE [LARGE SCALE GENOMIC DNA]</scope>
    <source>
        <strain evidence="2 3">NEG-M</strain>
    </source>
</reference>
<accession>D2VS47</accession>
<dbReference type="InParanoid" id="D2VS47"/>
<dbReference type="InterPro" id="IPR001433">
    <property type="entry name" value="OxRdtase_FAD/NAD-bd"/>
</dbReference>
<dbReference type="SUPFAM" id="SSF52343">
    <property type="entry name" value="Ferredoxin reductase-like, C-terminal NADP-linked domain"/>
    <property type="match status" value="1"/>
</dbReference>
<dbReference type="GO" id="GO:0016491">
    <property type="term" value="F:oxidoreductase activity"/>
    <property type="evidence" value="ECO:0007669"/>
    <property type="project" value="InterPro"/>
</dbReference>
<gene>
    <name evidence="2" type="ORF">NAEGRDRAFT_51821</name>
</gene>
<dbReference type="STRING" id="5762.D2VS47"/>